<name>A0A8H4A1W9_GIGMA</name>
<accession>A0A8H4A1W9</accession>
<evidence type="ECO:0000313" key="1">
    <source>
        <dbReference type="EMBL" id="KAF0400567.1"/>
    </source>
</evidence>
<protein>
    <submittedName>
        <fullName evidence="1">Uncharacterized protein</fullName>
    </submittedName>
</protein>
<dbReference type="EMBL" id="WTPW01002032">
    <property type="protein sequence ID" value="KAF0400567.1"/>
    <property type="molecule type" value="Genomic_DNA"/>
</dbReference>
<gene>
    <name evidence="1" type="ORF">F8M41_009548</name>
</gene>
<keyword evidence="2" id="KW-1185">Reference proteome</keyword>
<dbReference type="Proteomes" id="UP000439903">
    <property type="component" value="Unassembled WGS sequence"/>
</dbReference>
<evidence type="ECO:0000313" key="2">
    <source>
        <dbReference type="Proteomes" id="UP000439903"/>
    </source>
</evidence>
<organism evidence="1 2">
    <name type="scientific">Gigaspora margarita</name>
    <dbReference type="NCBI Taxonomy" id="4874"/>
    <lineage>
        <taxon>Eukaryota</taxon>
        <taxon>Fungi</taxon>
        <taxon>Fungi incertae sedis</taxon>
        <taxon>Mucoromycota</taxon>
        <taxon>Glomeromycotina</taxon>
        <taxon>Glomeromycetes</taxon>
        <taxon>Diversisporales</taxon>
        <taxon>Gigasporaceae</taxon>
        <taxon>Gigaspora</taxon>
    </lineage>
</organism>
<reference evidence="1 2" key="1">
    <citation type="journal article" date="2019" name="Environ. Microbiol.">
        <title>At the nexus of three kingdoms: the genome of the mycorrhizal fungus Gigaspora margarita provides insights into plant, endobacterial and fungal interactions.</title>
        <authorList>
            <person name="Venice F."/>
            <person name="Ghignone S."/>
            <person name="Salvioli di Fossalunga A."/>
            <person name="Amselem J."/>
            <person name="Novero M."/>
            <person name="Xianan X."/>
            <person name="Sedzielewska Toro K."/>
            <person name="Morin E."/>
            <person name="Lipzen A."/>
            <person name="Grigoriev I.V."/>
            <person name="Henrissat B."/>
            <person name="Martin F.M."/>
            <person name="Bonfante P."/>
        </authorList>
    </citation>
    <scope>NUCLEOTIDE SEQUENCE [LARGE SCALE GENOMIC DNA]</scope>
    <source>
        <strain evidence="1 2">BEG34</strain>
    </source>
</reference>
<proteinExistence type="predicted"/>
<dbReference type="AlphaFoldDB" id="A0A8H4A1W9"/>
<comment type="caution">
    <text evidence="1">The sequence shown here is derived from an EMBL/GenBank/DDBJ whole genome shotgun (WGS) entry which is preliminary data.</text>
</comment>
<sequence>MPQKKDPNSEQEYKKLFKGATKTYKSKKFKTSYNSYHSVTFGYKIQNTELAYDAKYFLAIHLMNGLGVSKNPNEALGLFKEVSESNSKYKNEARNILNN</sequence>
<dbReference type="OrthoDB" id="2435860at2759"/>